<dbReference type="OrthoDB" id="5980952at2759"/>
<organism evidence="1 2">
    <name type="scientific">Actinia tenebrosa</name>
    <name type="common">Australian red waratah sea anemone</name>
    <dbReference type="NCBI Taxonomy" id="6105"/>
    <lineage>
        <taxon>Eukaryota</taxon>
        <taxon>Metazoa</taxon>
        <taxon>Cnidaria</taxon>
        <taxon>Anthozoa</taxon>
        <taxon>Hexacorallia</taxon>
        <taxon>Actiniaria</taxon>
        <taxon>Actiniidae</taxon>
        <taxon>Actinia</taxon>
    </lineage>
</organism>
<dbReference type="KEGG" id="aten:116306685"/>
<proteinExistence type="predicted"/>
<accession>A0A6P8IZN0</accession>
<dbReference type="InParanoid" id="A0A6P8IZN0"/>
<protein>
    <submittedName>
        <fullName evidence="2">Uncharacterized protein LOC116306685</fullName>
    </submittedName>
</protein>
<gene>
    <name evidence="2" type="primary">LOC116306685</name>
</gene>
<dbReference type="RefSeq" id="XP_031572632.1">
    <property type="nucleotide sequence ID" value="XM_031716772.1"/>
</dbReference>
<name>A0A6P8IZN0_ACTTE</name>
<keyword evidence="1" id="KW-1185">Reference proteome</keyword>
<evidence type="ECO:0000313" key="1">
    <source>
        <dbReference type="Proteomes" id="UP000515163"/>
    </source>
</evidence>
<dbReference type="AlphaFoldDB" id="A0A6P8IZN0"/>
<evidence type="ECO:0000313" key="2">
    <source>
        <dbReference type="RefSeq" id="XP_031572632.1"/>
    </source>
</evidence>
<dbReference type="GeneID" id="116306685"/>
<reference evidence="2" key="1">
    <citation type="submission" date="2025-08" db="UniProtKB">
        <authorList>
            <consortium name="RefSeq"/>
        </authorList>
    </citation>
    <scope>IDENTIFICATION</scope>
    <source>
        <tissue evidence="2">Tentacle</tissue>
    </source>
</reference>
<sequence length="260" mass="29538">MAIDNIQPLKTRGVHKNTQTVEMHDKDQQSAQICEPCTPIQLNTLFLKLANDACITTNPSNFASLALKAIMVLEEHGKSNLLYKFAYCLATNPPGISRPLFDPTRMPFGLVEYQIEFFSCTNITQIRIPDDYHMWHETMCAEFPNRFNRLFRGPMWSGTNQELSKNPLHAKVNVAGPSTRNIQKKAAVSDFVVEPKIQVEALKQLKASNPKGRFWIKADAFDVSAALQESVKGTWNGDVDLGDYRLQQLRKDYDKRRMSS</sequence>
<dbReference type="Proteomes" id="UP000515163">
    <property type="component" value="Unplaced"/>
</dbReference>